<keyword evidence="7" id="KW-1185">Reference proteome</keyword>
<evidence type="ECO:0000256" key="5">
    <source>
        <dbReference type="SAM" id="MobiDB-lite"/>
    </source>
</evidence>
<organism evidence="6 7">
    <name type="scientific">Micractinium conductrix</name>
    <dbReference type="NCBI Taxonomy" id="554055"/>
    <lineage>
        <taxon>Eukaryota</taxon>
        <taxon>Viridiplantae</taxon>
        <taxon>Chlorophyta</taxon>
        <taxon>core chlorophytes</taxon>
        <taxon>Trebouxiophyceae</taxon>
        <taxon>Chlorellales</taxon>
        <taxon>Chlorellaceae</taxon>
        <taxon>Chlorella clade</taxon>
        <taxon>Micractinium</taxon>
    </lineage>
</organism>
<comment type="caution">
    <text evidence="6">The sequence shown here is derived from an EMBL/GenBank/DDBJ whole genome shotgun (WGS) entry which is preliminary data.</text>
</comment>
<dbReference type="InterPro" id="IPR011990">
    <property type="entry name" value="TPR-like_helical_dom_sf"/>
</dbReference>
<dbReference type="PROSITE" id="PS50005">
    <property type="entry name" value="TPR"/>
    <property type="match status" value="3"/>
</dbReference>
<feature type="coiled-coil region" evidence="4">
    <location>
        <begin position="850"/>
        <end position="912"/>
    </location>
</feature>
<dbReference type="Pfam" id="PF14559">
    <property type="entry name" value="TPR_19"/>
    <property type="match status" value="2"/>
</dbReference>
<evidence type="ECO:0000313" key="7">
    <source>
        <dbReference type="Proteomes" id="UP000239649"/>
    </source>
</evidence>
<proteinExistence type="predicted"/>
<dbReference type="PANTHER" id="PTHR14027">
    <property type="entry name" value="RNA POLYMERASE-ASSOCIATED PROTEIN CTR9"/>
    <property type="match status" value="1"/>
</dbReference>
<evidence type="ECO:0000256" key="4">
    <source>
        <dbReference type="SAM" id="Coils"/>
    </source>
</evidence>
<feature type="compositionally biased region" description="Acidic residues" evidence="5">
    <location>
        <begin position="982"/>
        <end position="995"/>
    </location>
</feature>
<keyword evidence="4" id="KW-0175">Coiled coil</keyword>
<dbReference type="SMART" id="SM00028">
    <property type="entry name" value="TPR"/>
    <property type="match status" value="13"/>
</dbReference>
<keyword evidence="1" id="KW-0677">Repeat</keyword>
<evidence type="ECO:0000256" key="2">
    <source>
        <dbReference type="ARBA" id="ARBA00022803"/>
    </source>
</evidence>
<evidence type="ECO:0000256" key="3">
    <source>
        <dbReference type="PROSITE-ProRule" id="PRU00339"/>
    </source>
</evidence>
<feature type="compositionally biased region" description="Acidic residues" evidence="5">
    <location>
        <begin position="946"/>
        <end position="966"/>
    </location>
</feature>
<sequence length="1041" mass="112758">MALLVPVREGVLRLEPGEQQSLNSVLRVLRSEAAPISAWTGVAQQLLAAGREADFEALLTEAVERSPDGGSDRFGHVLALCSLAEFTAQQAAATRDRRRRAELLSRSTELCNRARRVSGQVQEQVTDLVFGNVMLIRGDTNGARKMFEAASRLRCNGRPSIAAQLALANLSFSQRNFAEALKMYKQALKACPRCPPQVRLGIAACCLKLGNTHKAELAYNRVLELAPDCTPALLGLAVLKLHIAADEEGVREGSRLLAQAFELDPENPFVLLLLAHFCLRQGYADKARQAAKTVVEHASFPALQAEALTVLGRAYHAGGLLNEAGQCYQQAHQLDKTLPLPQLGIAQMHVLQDNPQNAVSILESVLLEVPHWIDALQVIGRVLPRTAQKSTKAVPQLKEAAAQRPKDAELWELLGDVLSAIEPAGALKAYDKAIEIRRAAGGNGSAAGADGAPRLPSRLLNNAAVMHLRARNSGAAYKLTGEALEASSQGLGDLSDVAQVTLAYNMARVKEDCGDLKAAEAEYLKLLENVPDYGDCCLRLACVAKARGDTKEALRWTEQAVSNPAYCNDALALQAALYLDKRDWHNAKQVLDRLLEQADSRHESFAKLAMANLHAYTAPSDRKKEDNVRRAEQRYSHAMELYRRVLEKDEGCISAANGVGCILAELGNMSAAKEVFLQVQEASAATDGFWQMPDASINLGNVYLAQQQYTAAIQTYRNTLRKFPDFRSSVVMLYLARAQYDADQLPEAKRTLSKALHLAPTSCDLRFDIGVTLQEWAVRTLGRPRPPGDPTKHSEVARAVRDLTAAHRLFKQLHDLGKASGLDQKKLQQHINFIVETHDQALVHLGDAEREKVEAEKKQQAAALAAIAEQKQRQLAEQRKAAEEEARKRQLAELAKRGAEQLQAAKERWKTNEAMAKAVEKGDGAAAAKSKAAEERSAIDANVDALFEESEGDEDYAPGQAEDELEAMAAAGGGEAGAAALEDIDFDDEDMEDADAGVGGGGGGGASFEDEGPKRSAKGGGGGARQAKRQKAVISDEDEDA</sequence>
<dbReference type="GO" id="GO:0000993">
    <property type="term" value="F:RNA polymerase II complex binding"/>
    <property type="evidence" value="ECO:0007669"/>
    <property type="project" value="TreeGrafter"/>
</dbReference>
<evidence type="ECO:0000256" key="1">
    <source>
        <dbReference type="ARBA" id="ARBA00022737"/>
    </source>
</evidence>
<reference evidence="6 7" key="1">
    <citation type="journal article" date="2018" name="Plant J.">
        <title>Genome sequences of Chlorella sorokiniana UTEX 1602 and Micractinium conductrix SAG 241.80: implications to maltose excretion by a green alga.</title>
        <authorList>
            <person name="Arriola M.B."/>
            <person name="Velmurugan N."/>
            <person name="Zhang Y."/>
            <person name="Plunkett M.H."/>
            <person name="Hondzo H."/>
            <person name="Barney B.M."/>
        </authorList>
    </citation>
    <scope>NUCLEOTIDE SEQUENCE [LARGE SCALE GENOMIC DNA]</scope>
    <source>
        <strain evidence="6 7">SAG 241.80</strain>
    </source>
</reference>
<dbReference type="EMBL" id="LHPF02000007">
    <property type="protein sequence ID" value="PSC73221.1"/>
    <property type="molecule type" value="Genomic_DNA"/>
</dbReference>
<dbReference type="Pfam" id="PF13432">
    <property type="entry name" value="TPR_16"/>
    <property type="match status" value="1"/>
</dbReference>
<protein>
    <submittedName>
        <fullName evidence="6">RNA polymerase-associated CTR9-like protein</fullName>
    </submittedName>
</protein>
<dbReference type="Gene3D" id="1.25.40.10">
    <property type="entry name" value="Tetratricopeptide repeat domain"/>
    <property type="match status" value="3"/>
</dbReference>
<dbReference type="GO" id="GO:0006368">
    <property type="term" value="P:transcription elongation by RNA polymerase II"/>
    <property type="evidence" value="ECO:0007669"/>
    <property type="project" value="TreeGrafter"/>
</dbReference>
<evidence type="ECO:0000313" key="6">
    <source>
        <dbReference type="EMBL" id="PSC73221.1"/>
    </source>
</evidence>
<dbReference type="InterPro" id="IPR031101">
    <property type="entry name" value="Ctr9"/>
</dbReference>
<dbReference type="PANTHER" id="PTHR14027:SF2">
    <property type="entry name" value="RNA POLYMERASE-ASSOCIATED PROTEIN CTR9 HOMOLOG"/>
    <property type="match status" value="1"/>
</dbReference>
<dbReference type="Pfam" id="PF13181">
    <property type="entry name" value="TPR_8"/>
    <property type="match status" value="1"/>
</dbReference>
<gene>
    <name evidence="6" type="ORF">C2E20_3335</name>
</gene>
<name>A0A2P6VGL4_9CHLO</name>
<feature type="compositionally biased region" description="Gly residues" evidence="5">
    <location>
        <begin position="997"/>
        <end position="1006"/>
    </location>
</feature>
<dbReference type="AlphaFoldDB" id="A0A2P6VGL4"/>
<feature type="region of interest" description="Disordered" evidence="5">
    <location>
        <begin position="927"/>
        <end position="1041"/>
    </location>
</feature>
<accession>A0A2P6VGL4</accession>
<dbReference type="SUPFAM" id="SSF48452">
    <property type="entry name" value="TPR-like"/>
    <property type="match status" value="3"/>
</dbReference>
<dbReference type="GO" id="GO:0016593">
    <property type="term" value="C:Cdc73/Paf1 complex"/>
    <property type="evidence" value="ECO:0007669"/>
    <property type="project" value="TreeGrafter"/>
</dbReference>
<dbReference type="InterPro" id="IPR019734">
    <property type="entry name" value="TPR_rpt"/>
</dbReference>
<feature type="repeat" description="TPR" evidence="3">
    <location>
        <begin position="693"/>
        <end position="726"/>
    </location>
</feature>
<dbReference type="GO" id="GO:0006355">
    <property type="term" value="P:regulation of DNA-templated transcription"/>
    <property type="evidence" value="ECO:0007669"/>
    <property type="project" value="InterPro"/>
</dbReference>
<dbReference type="Proteomes" id="UP000239649">
    <property type="component" value="Unassembled WGS sequence"/>
</dbReference>
<keyword evidence="2 3" id="KW-0802">TPR repeat</keyword>
<dbReference type="OrthoDB" id="343875at2759"/>
<feature type="repeat" description="TPR" evidence="3">
    <location>
        <begin position="305"/>
        <end position="338"/>
    </location>
</feature>
<dbReference type="STRING" id="554055.A0A2P6VGL4"/>
<feature type="repeat" description="TPR" evidence="3">
    <location>
        <begin position="161"/>
        <end position="194"/>
    </location>
</feature>